<name>A0A2Z6LR31_TRISU</name>
<protein>
    <submittedName>
        <fullName evidence="2">Uncharacterized protein</fullName>
    </submittedName>
</protein>
<dbReference type="AlphaFoldDB" id="A0A2Z6LR31"/>
<evidence type="ECO:0000256" key="1">
    <source>
        <dbReference type="SAM" id="MobiDB-lite"/>
    </source>
</evidence>
<gene>
    <name evidence="2" type="ORF">TSUD_228510</name>
</gene>
<accession>A0A2Z6LR31</accession>
<sequence length="95" mass="10986">MSLNQEEDQKRHDKFMAELWKKNKKHIDAAIASYRKPNCQTNIDRPAATDMGPGDEPEKISGKKKNERGLKKGKDESCGLCFAQLYVWWCMQKVL</sequence>
<keyword evidence="3" id="KW-1185">Reference proteome</keyword>
<dbReference type="EMBL" id="DF973190">
    <property type="protein sequence ID" value="GAU18861.1"/>
    <property type="molecule type" value="Genomic_DNA"/>
</dbReference>
<evidence type="ECO:0000313" key="3">
    <source>
        <dbReference type="Proteomes" id="UP000242715"/>
    </source>
</evidence>
<evidence type="ECO:0000313" key="2">
    <source>
        <dbReference type="EMBL" id="GAU18861.1"/>
    </source>
</evidence>
<organism evidence="2 3">
    <name type="scientific">Trifolium subterraneum</name>
    <name type="common">Subterranean clover</name>
    <dbReference type="NCBI Taxonomy" id="3900"/>
    <lineage>
        <taxon>Eukaryota</taxon>
        <taxon>Viridiplantae</taxon>
        <taxon>Streptophyta</taxon>
        <taxon>Embryophyta</taxon>
        <taxon>Tracheophyta</taxon>
        <taxon>Spermatophyta</taxon>
        <taxon>Magnoliopsida</taxon>
        <taxon>eudicotyledons</taxon>
        <taxon>Gunneridae</taxon>
        <taxon>Pentapetalae</taxon>
        <taxon>rosids</taxon>
        <taxon>fabids</taxon>
        <taxon>Fabales</taxon>
        <taxon>Fabaceae</taxon>
        <taxon>Papilionoideae</taxon>
        <taxon>50 kb inversion clade</taxon>
        <taxon>NPAAA clade</taxon>
        <taxon>Hologalegina</taxon>
        <taxon>IRL clade</taxon>
        <taxon>Trifolieae</taxon>
        <taxon>Trifolium</taxon>
    </lineage>
</organism>
<proteinExistence type="predicted"/>
<feature type="region of interest" description="Disordered" evidence="1">
    <location>
        <begin position="39"/>
        <end position="73"/>
    </location>
</feature>
<dbReference type="Proteomes" id="UP000242715">
    <property type="component" value="Unassembled WGS sequence"/>
</dbReference>
<reference evidence="3" key="1">
    <citation type="journal article" date="2017" name="Front. Plant Sci.">
        <title>Climate Clever Clovers: New Paradigm to Reduce the Environmental Footprint of Ruminants by Breeding Low Methanogenic Forages Utilizing Haplotype Variation.</title>
        <authorList>
            <person name="Kaur P."/>
            <person name="Appels R."/>
            <person name="Bayer P.E."/>
            <person name="Keeble-Gagnere G."/>
            <person name="Wang J."/>
            <person name="Hirakawa H."/>
            <person name="Shirasawa K."/>
            <person name="Vercoe P."/>
            <person name="Stefanova K."/>
            <person name="Durmic Z."/>
            <person name="Nichols P."/>
            <person name="Revell C."/>
            <person name="Isobe S.N."/>
            <person name="Edwards D."/>
            <person name="Erskine W."/>
        </authorList>
    </citation>
    <scope>NUCLEOTIDE SEQUENCE [LARGE SCALE GENOMIC DNA]</scope>
    <source>
        <strain evidence="3">cv. Daliak</strain>
    </source>
</reference>